<evidence type="ECO:0000256" key="3">
    <source>
        <dbReference type="ARBA" id="ARBA00022490"/>
    </source>
</evidence>
<dbReference type="Gene3D" id="2.130.10.10">
    <property type="entry name" value="YVTN repeat-like/Quinoprotein amine dehydrogenase"/>
    <property type="match status" value="2"/>
</dbReference>
<keyword evidence="10" id="KW-1185">Reference proteome</keyword>
<gene>
    <name evidence="9" type="ORF">NTEN_LOCUS23153</name>
</gene>
<keyword evidence="3 8" id="KW-0963">Cytoplasm</keyword>
<reference evidence="9 10" key="1">
    <citation type="submission" date="2020-02" db="EMBL/GenBank/DDBJ databases">
        <authorList>
            <person name="Ferguson B K."/>
        </authorList>
    </citation>
    <scope>NUCLEOTIDE SEQUENCE [LARGE SCALE GENOMIC DNA]</scope>
</reference>
<dbReference type="InterPro" id="IPR015943">
    <property type="entry name" value="WD40/YVTN_repeat-like_dom_sf"/>
</dbReference>
<dbReference type="SUPFAM" id="SSF50978">
    <property type="entry name" value="WD40 repeat-like"/>
    <property type="match status" value="1"/>
</dbReference>
<organism evidence="9 10">
    <name type="scientific">Nesidiocoris tenuis</name>
    <dbReference type="NCBI Taxonomy" id="355587"/>
    <lineage>
        <taxon>Eukaryota</taxon>
        <taxon>Metazoa</taxon>
        <taxon>Ecdysozoa</taxon>
        <taxon>Arthropoda</taxon>
        <taxon>Hexapoda</taxon>
        <taxon>Insecta</taxon>
        <taxon>Pterygota</taxon>
        <taxon>Neoptera</taxon>
        <taxon>Paraneoptera</taxon>
        <taxon>Hemiptera</taxon>
        <taxon>Heteroptera</taxon>
        <taxon>Panheteroptera</taxon>
        <taxon>Cimicomorpha</taxon>
        <taxon>Miridae</taxon>
        <taxon>Dicyphina</taxon>
        <taxon>Nesidiocoris</taxon>
    </lineage>
</organism>
<dbReference type="InterPro" id="IPR017383">
    <property type="entry name" value="ARPC1"/>
</dbReference>
<accession>A0A6H5HMK7</accession>
<proteinExistence type="inferred from homology"/>
<dbReference type="InterPro" id="IPR001680">
    <property type="entry name" value="WD40_rpt"/>
</dbReference>
<dbReference type="SMART" id="SM00320">
    <property type="entry name" value="WD40"/>
    <property type="match status" value="5"/>
</dbReference>
<evidence type="ECO:0000256" key="5">
    <source>
        <dbReference type="ARBA" id="ARBA00022737"/>
    </source>
</evidence>
<dbReference type="Proteomes" id="UP000479000">
    <property type="component" value="Unassembled WGS sequence"/>
</dbReference>
<dbReference type="OrthoDB" id="406844at2759"/>
<evidence type="ECO:0000313" key="9">
    <source>
        <dbReference type="EMBL" id="CAB0019441.1"/>
    </source>
</evidence>
<dbReference type="InterPro" id="IPR019775">
    <property type="entry name" value="WD40_repeat_CS"/>
</dbReference>
<comment type="similarity">
    <text evidence="2 8">Belongs to the WD repeat ARPC1 family.</text>
</comment>
<name>A0A6H5HMK7_9HEMI</name>
<dbReference type="PANTHER" id="PTHR10709:SF2">
    <property type="entry name" value="ACTIN-RELATED PROTEIN 2_3 COMPLEX SUBUNIT"/>
    <property type="match status" value="1"/>
</dbReference>
<dbReference type="InterPro" id="IPR036322">
    <property type="entry name" value="WD40_repeat_dom_sf"/>
</dbReference>
<evidence type="ECO:0000256" key="4">
    <source>
        <dbReference type="ARBA" id="ARBA00022574"/>
    </source>
</evidence>
<dbReference type="EMBL" id="CADCXU010033961">
    <property type="protein sequence ID" value="CAB0019441.1"/>
    <property type="molecule type" value="Genomic_DNA"/>
</dbReference>
<comment type="subcellular location">
    <subcellularLocation>
        <location evidence="1">Cytoplasm</location>
        <location evidence="1">Cytoskeleton</location>
    </subcellularLocation>
</comment>
<sequence>MSEKYSFGVNPITCHAWNKERSQLASSPNNHEVHIYQRGGPGCEWPLTDVLEQHDLRVTGIDWAPNTNRIVTCAAVSSDFFIILIVEICLILSMGNGRFLRGKYYYFIGILQDRNAYVWTQTEDGKWKPTLVLLRINRAATCVRWSPKENKFAVGSGARLISVCYFEKGNDWWVSKHIKKPIRSTVTCLDWHPNNWLLAAGSADFKVRVFSGLIKEVEGTPTEPSKWAAKTTLGTCLAEFCNSNLGGGWIRSVSFSEDGNRLCWVSHDASICLVDITKGLTVHKLRSKHLPFLNCVWVGPSAIVVSVGSCLQLNLILSIGFDKNAHFLNILPCSAMRKFQSLDRQARLESSDTELETVHQNAITCLRIYKGERGSASKLSTSGADGQLVIWDLQVNSPLKFQNV</sequence>
<evidence type="ECO:0000256" key="6">
    <source>
        <dbReference type="ARBA" id="ARBA00023203"/>
    </source>
</evidence>
<protein>
    <recommendedName>
        <fullName evidence="8">Actin-related protein 2/3 complex subunit</fullName>
    </recommendedName>
</protein>
<dbReference type="GO" id="GO:0005885">
    <property type="term" value="C:Arp2/3 protein complex"/>
    <property type="evidence" value="ECO:0007669"/>
    <property type="project" value="UniProtKB-UniRule"/>
</dbReference>
<dbReference type="PROSITE" id="PS00678">
    <property type="entry name" value="WD_REPEATS_1"/>
    <property type="match status" value="1"/>
</dbReference>
<dbReference type="PIRSF" id="PIRSF038093">
    <property type="entry name" value="ARP2/3_su1"/>
    <property type="match status" value="1"/>
</dbReference>
<dbReference type="GO" id="GO:0034314">
    <property type="term" value="P:Arp2/3 complex-mediated actin nucleation"/>
    <property type="evidence" value="ECO:0007669"/>
    <property type="project" value="UniProtKB-UniRule"/>
</dbReference>
<evidence type="ECO:0000256" key="1">
    <source>
        <dbReference type="ARBA" id="ARBA00004245"/>
    </source>
</evidence>
<evidence type="ECO:0000313" key="10">
    <source>
        <dbReference type="Proteomes" id="UP000479000"/>
    </source>
</evidence>
<dbReference type="GO" id="GO:0051015">
    <property type="term" value="F:actin filament binding"/>
    <property type="evidence" value="ECO:0007669"/>
    <property type="project" value="TreeGrafter"/>
</dbReference>
<keyword evidence="5" id="KW-0677">Repeat</keyword>
<keyword evidence="6 8" id="KW-0009">Actin-binding</keyword>
<comment type="function">
    <text evidence="8">Functions as component of the Arp2/3 complex which is involved in regulation of actin polymerization and together with an activating nucleation-promoting factor (NPF) mediates the formation of branched actin networks.</text>
</comment>
<dbReference type="PANTHER" id="PTHR10709">
    <property type="entry name" value="ACTIN-RELATED PROTEIN 2/3 COMPLEX SUBUNIT 1"/>
    <property type="match status" value="1"/>
</dbReference>
<evidence type="ECO:0000256" key="8">
    <source>
        <dbReference type="PIRNR" id="PIRNR038093"/>
    </source>
</evidence>
<dbReference type="AlphaFoldDB" id="A0A6H5HMK7"/>
<keyword evidence="7 8" id="KW-0206">Cytoskeleton</keyword>
<evidence type="ECO:0000256" key="7">
    <source>
        <dbReference type="ARBA" id="ARBA00023212"/>
    </source>
</evidence>
<evidence type="ECO:0000256" key="2">
    <source>
        <dbReference type="ARBA" id="ARBA00006260"/>
    </source>
</evidence>
<dbReference type="Pfam" id="PF00400">
    <property type="entry name" value="WD40"/>
    <property type="match status" value="2"/>
</dbReference>
<keyword evidence="4" id="KW-0853">WD repeat</keyword>